<dbReference type="Gene3D" id="2.60.120.580">
    <property type="entry name" value="Acetamidase/Formamidase-like domains"/>
    <property type="match status" value="2"/>
</dbReference>
<keyword evidence="2" id="KW-1185">Reference proteome</keyword>
<dbReference type="PANTHER" id="PTHR31891">
    <property type="entry name" value="FORMAMIDASE C869.04-RELATED"/>
    <property type="match status" value="1"/>
</dbReference>
<dbReference type="AlphaFoldDB" id="A0A1E1M2U4"/>
<sequence length="310" mass="32868">MAHSFHVHKTNSHLKWDNSLTPALTVSSGSTISFDLLDGGNNQITETSTATDVPNLDHTLADPAIGPVYITGASPCDVLKIDFLDLKTASFGWTAIFPSSLGLGLLADEEEGYTVFKEGIHIPIKPFLGVVGLAHEENGQFSTIPPYITGGNIDCKHITVGSTLDLPVKVPGALFSCGDGHAAQGDGEVCGTAIETPMKATVRLTVEKGKDWVTSPHYLTSLEHSKHHAMMGNKGEYAALGIDPDLREASRKALRGLIAWLVGEKGLTRVEGYMLASVAADLKIAEAVDMPNYAVACSLPLSIFVGSPYA</sequence>
<dbReference type="EMBL" id="FJVC01000127">
    <property type="protein sequence ID" value="CZT43421.1"/>
    <property type="molecule type" value="Genomic_DNA"/>
</dbReference>
<dbReference type="GO" id="GO:0016811">
    <property type="term" value="F:hydrolase activity, acting on carbon-nitrogen (but not peptide) bonds, in linear amides"/>
    <property type="evidence" value="ECO:0007669"/>
    <property type="project" value="InterPro"/>
</dbReference>
<dbReference type="PANTHER" id="PTHR31891:SF1">
    <property type="entry name" value="FORMAMIDASE C869.04-RELATED"/>
    <property type="match status" value="1"/>
</dbReference>
<reference evidence="2" key="1">
    <citation type="submission" date="2016-03" db="EMBL/GenBank/DDBJ databases">
        <authorList>
            <person name="Guldener U."/>
        </authorList>
    </citation>
    <scope>NUCLEOTIDE SEQUENCE [LARGE SCALE GENOMIC DNA]</scope>
</reference>
<dbReference type="Gene3D" id="3.10.28.20">
    <property type="entry name" value="Acetamidase/Formamidase-like domains"/>
    <property type="match status" value="1"/>
</dbReference>
<proteinExistence type="predicted"/>
<dbReference type="Proteomes" id="UP000177625">
    <property type="component" value="Unassembled WGS sequence"/>
</dbReference>
<name>A0A1E1M2U4_RHYSE</name>
<organism evidence="1 2">
    <name type="scientific">Rhynchosporium secalis</name>
    <name type="common">Barley scald fungus</name>
    <dbReference type="NCBI Taxonomy" id="38038"/>
    <lineage>
        <taxon>Eukaryota</taxon>
        <taxon>Fungi</taxon>
        <taxon>Dikarya</taxon>
        <taxon>Ascomycota</taxon>
        <taxon>Pezizomycotina</taxon>
        <taxon>Leotiomycetes</taxon>
        <taxon>Helotiales</taxon>
        <taxon>Ploettnerulaceae</taxon>
        <taxon>Rhynchosporium</taxon>
    </lineage>
</organism>
<dbReference type="InterPro" id="IPR004304">
    <property type="entry name" value="FmdA_AmdA"/>
</dbReference>
<dbReference type="Pfam" id="PF03069">
    <property type="entry name" value="FmdA_AmdA"/>
    <property type="match status" value="2"/>
</dbReference>
<evidence type="ECO:0000313" key="2">
    <source>
        <dbReference type="Proteomes" id="UP000177625"/>
    </source>
</evidence>
<protein>
    <submittedName>
        <fullName evidence="1">Probable formamidase</fullName>
    </submittedName>
</protein>
<evidence type="ECO:0000313" key="1">
    <source>
        <dbReference type="EMBL" id="CZT43421.1"/>
    </source>
</evidence>
<gene>
    <name evidence="1" type="ORF">RSE6_03457</name>
</gene>
<dbReference type="SUPFAM" id="SSF141130">
    <property type="entry name" value="Acetamidase/Formamidase-like"/>
    <property type="match status" value="1"/>
</dbReference>
<accession>A0A1E1M2U4</accession>